<evidence type="ECO:0000313" key="2">
    <source>
        <dbReference type="Proteomes" id="UP000235965"/>
    </source>
</evidence>
<dbReference type="InterPro" id="IPR036397">
    <property type="entry name" value="RNaseH_sf"/>
</dbReference>
<protein>
    <submittedName>
        <fullName evidence="1">Uncharacterized protein</fullName>
    </submittedName>
</protein>
<accession>A0A2J7PLY5</accession>
<reference evidence="1 2" key="1">
    <citation type="submission" date="2017-12" db="EMBL/GenBank/DDBJ databases">
        <title>Hemimetabolous genomes reveal molecular basis of termite eusociality.</title>
        <authorList>
            <person name="Harrison M.C."/>
            <person name="Jongepier E."/>
            <person name="Robertson H.M."/>
            <person name="Arning N."/>
            <person name="Bitard-Feildel T."/>
            <person name="Chao H."/>
            <person name="Childers C.P."/>
            <person name="Dinh H."/>
            <person name="Doddapaneni H."/>
            <person name="Dugan S."/>
            <person name="Gowin J."/>
            <person name="Greiner C."/>
            <person name="Han Y."/>
            <person name="Hu H."/>
            <person name="Hughes D.S.T."/>
            <person name="Huylmans A.-K."/>
            <person name="Kemena C."/>
            <person name="Kremer L.P.M."/>
            <person name="Lee S.L."/>
            <person name="Lopez-Ezquerra A."/>
            <person name="Mallet L."/>
            <person name="Monroy-Kuhn J.M."/>
            <person name="Moser A."/>
            <person name="Murali S.C."/>
            <person name="Muzny D.M."/>
            <person name="Otani S."/>
            <person name="Piulachs M.-D."/>
            <person name="Poelchau M."/>
            <person name="Qu J."/>
            <person name="Schaub F."/>
            <person name="Wada-Katsumata A."/>
            <person name="Worley K.C."/>
            <person name="Xie Q."/>
            <person name="Ylla G."/>
            <person name="Poulsen M."/>
            <person name="Gibbs R.A."/>
            <person name="Schal C."/>
            <person name="Richards S."/>
            <person name="Belles X."/>
            <person name="Korb J."/>
            <person name="Bornberg-Bauer E."/>
        </authorList>
    </citation>
    <scope>NUCLEOTIDE SEQUENCE [LARGE SCALE GENOMIC DNA]</scope>
    <source>
        <tissue evidence="1">Whole body</tissue>
    </source>
</reference>
<comment type="caution">
    <text evidence="1">The sequence shown here is derived from an EMBL/GenBank/DDBJ whole genome shotgun (WGS) entry which is preliminary data.</text>
</comment>
<sequence length="152" mass="17827">MVDHINRSTQFLGNILFSDEATFHLSGFVNWHNAQMWGKQNLHVYKEHIRDSPNLNVWCGLMKDRIIGPFFFGEAYLDMLEQFLYPQVANLQHWGLNVQRSLNATFQDHWIGCGGPIRWPPHSLDLTPLNFFLWGYMKDRLFVPPVNDLPDL</sequence>
<dbReference type="AlphaFoldDB" id="A0A2J7PLY5"/>
<dbReference type="EMBL" id="NEVH01024421">
    <property type="protein sequence ID" value="PNF17346.1"/>
    <property type="molecule type" value="Genomic_DNA"/>
</dbReference>
<organism evidence="1 2">
    <name type="scientific">Cryptotermes secundus</name>
    <dbReference type="NCBI Taxonomy" id="105785"/>
    <lineage>
        <taxon>Eukaryota</taxon>
        <taxon>Metazoa</taxon>
        <taxon>Ecdysozoa</taxon>
        <taxon>Arthropoda</taxon>
        <taxon>Hexapoda</taxon>
        <taxon>Insecta</taxon>
        <taxon>Pterygota</taxon>
        <taxon>Neoptera</taxon>
        <taxon>Polyneoptera</taxon>
        <taxon>Dictyoptera</taxon>
        <taxon>Blattodea</taxon>
        <taxon>Blattoidea</taxon>
        <taxon>Termitoidae</taxon>
        <taxon>Kalotermitidae</taxon>
        <taxon>Cryptotermitinae</taxon>
        <taxon>Cryptotermes</taxon>
    </lineage>
</organism>
<dbReference type="GO" id="GO:0003676">
    <property type="term" value="F:nucleic acid binding"/>
    <property type="evidence" value="ECO:0007669"/>
    <property type="project" value="InterPro"/>
</dbReference>
<dbReference type="InParanoid" id="A0A2J7PLY5"/>
<dbReference type="STRING" id="105785.A0A2J7PLY5"/>
<dbReference type="Proteomes" id="UP000235965">
    <property type="component" value="Unassembled WGS sequence"/>
</dbReference>
<keyword evidence="2" id="KW-1185">Reference proteome</keyword>
<dbReference type="PANTHER" id="PTHR47326">
    <property type="entry name" value="TRANSPOSABLE ELEMENT TC3 TRANSPOSASE-LIKE PROTEIN"/>
    <property type="match status" value="1"/>
</dbReference>
<dbReference type="PANTHER" id="PTHR47326:SF1">
    <property type="entry name" value="HTH PSQ-TYPE DOMAIN-CONTAINING PROTEIN"/>
    <property type="match status" value="1"/>
</dbReference>
<name>A0A2J7PLY5_9NEOP</name>
<dbReference type="Gene3D" id="3.30.420.10">
    <property type="entry name" value="Ribonuclease H-like superfamily/Ribonuclease H"/>
    <property type="match status" value="1"/>
</dbReference>
<gene>
    <name evidence="1" type="ORF">B7P43_G03004</name>
</gene>
<proteinExistence type="predicted"/>
<evidence type="ECO:0000313" key="1">
    <source>
        <dbReference type="EMBL" id="PNF17346.1"/>
    </source>
</evidence>